<dbReference type="PANTHER" id="PTHR35541:SF1">
    <property type="entry name" value="RAD9, HUS1, RAD1-INTERACTING NUCLEAR ORPHAN PROTEIN 1"/>
    <property type="match status" value="1"/>
</dbReference>
<dbReference type="OrthoDB" id="9942438at2759"/>
<feature type="region of interest" description="Disordered" evidence="1">
    <location>
        <begin position="114"/>
        <end position="226"/>
    </location>
</feature>
<keyword evidence="2" id="KW-1185">Reference proteome</keyword>
<feature type="compositionally biased region" description="Basic and acidic residues" evidence="1">
    <location>
        <begin position="124"/>
        <end position="138"/>
    </location>
</feature>
<reference evidence="3" key="2">
    <citation type="submission" date="2025-08" db="UniProtKB">
        <authorList>
            <consortium name="RefSeq"/>
        </authorList>
    </citation>
    <scope>IDENTIFICATION</scope>
    <source>
        <tissue evidence="3">Blood</tissue>
    </source>
</reference>
<feature type="region of interest" description="Disordered" evidence="1">
    <location>
        <begin position="1"/>
        <end position="34"/>
    </location>
</feature>
<feature type="compositionally biased region" description="Basic residues" evidence="1">
    <location>
        <begin position="1"/>
        <end position="12"/>
    </location>
</feature>
<proteinExistence type="predicted"/>
<dbReference type="GO" id="GO:0071479">
    <property type="term" value="P:cellular response to ionizing radiation"/>
    <property type="evidence" value="ECO:0007669"/>
    <property type="project" value="InterPro"/>
</dbReference>
<evidence type="ECO:0000313" key="2">
    <source>
        <dbReference type="Proteomes" id="UP000221080"/>
    </source>
</evidence>
<feature type="region of interest" description="Disordered" evidence="1">
    <location>
        <begin position="76"/>
        <end position="98"/>
    </location>
</feature>
<dbReference type="STRING" id="7998.ENSIPUP00000026278"/>
<accession>A0A2D0T3X2</accession>
<dbReference type="GO" id="GO:0005634">
    <property type="term" value="C:nucleus"/>
    <property type="evidence" value="ECO:0007669"/>
    <property type="project" value="InterPro"/>
</dbReference>
<dbReference type="GO" id="GO:0000725">
    <property type="term" value="P:recombinational repair"/>
    <property type="evidence" value="ECO:0007669"/>
    <property type="project" value="TreeGrafter"/>
</dbReference>
<dbReference type="OMA" id="PKHHYGS"/>
<name>A0A2D0T3X2_ICTPU</name>
<feature type="compositionally biased region" description="Polar residues" evidence="1">
    <location>
        <begin position="160"/>
        <end position="175"/>
    </location>
</feature>
<organism evidence="2 3">
    <name type="scientific">Ictalurus punctatus</name>
    <name type="common">Channel catfish</name>
    <name type="synonym">Silurus punctatus</name>
    <dbReference type="NCBI Taxonomy" id="7998"/>
    <lineage>
        <taxon>Eukaryota</taxon>
        <taxon>Metazoa</taxon>
        <taxon>Chordata</taxon>
        <taxon>Craniata</taxon>
        <taxon>Vertebrata</taxon>
        <taxon>Euteleostomi</taxon>
        <taxon>Actinopterygii</taxon>
        <taxon>Neopterygii</taxon>
        <taxon>Teleostei</taxon>
        <taxon>Ostariophysi</taxon>
        <taxon>Siluriformes</taxon>
        <taxon>Ictaluridae</taxon>
        <taxon>Ictalurus</taxon>
    </lineage>
</organism>
<feature type="compositionally biased region" description="Polar residues" evidence="1">
    <location>
        <begin position="85"/>
        <end position="98"/>
    </location>
</feature>
<dbReference type="InterPro" id="IPR029293">
    <property type="entry name" value="RHNO1"/>
</dbReference>
<reference evidence="2" key="1">
    <citation type="journal article" date="2016" name="Nat. Commun.">
        <title>The channel catfish genome sequence provides insights into the evolution of scale formation in teleosts.</title>
        <authorList>
            <person name="Liu Z."/>
            <person name="Liu S."/>
            <person name="Yao J."/>
            <person name="Bao L."/>
            <person name="Zhang J."/>
            <person name="Li Y."/>
            <person name="Jiang C."/>
            <person name="Sun L."/>
            <person name="Wang R."/>
            <person name="Zhang Y."/>
            <person name="Zhou T."/>
            <person name="Zeng Q."/>
            <person name="Fu Q."/>
            <person name="Gao S."/>
            <person name="Li N."/>
            <person name="Koren S."/>
            <person name="Jiang Y."/>
            <person name="Zimin A."/>
            <person name="Xu P."/>
            <person name="Phillippy A.M."/>
            <person name="Geng X."/>
            <person name="Song L."/>
            <person name="Sun F."/>
            <person name="Li C."/>
            <person name="Wang X."/>
            <person name="Chen A."/>
            <person name="Jin Y."/>
            <person name="Yuan Z."/>
            <person name="Yang Y."/>
            <person name="Tan S."/>
            <person name="Peatman E."/>
            <person name="Lu J."/>
            <person name="Qin Z."/>
            <person name="Dunham R."/>
            <person name="Li Z."/>
            <person name="Sonstegard T."/>
            <person name="Feng J."/>
            <person name="Danzmann R.G."/>
            <person name="Schroeder S."/>
            <person name="Scheffler B."/>
            <person name="Duke M.V."/>
            <person name="Ballard L."/>
            <person name="Kucuktas H."/>
            <person name="Kaltenboeck L."/>
            <person name="Liu H."/>
            <person name="Armbruster J."/>
            <person name="Xie Y."/>
            <person name="Kirby M.L."/>
            <person name="Tian Y."/>
            <person name="Flanagan M.E."/>
            <person name="Mu W."/>
            <person name="Waldbieser G.C."/>
        </authorList>
    </citation>
    <scope>NUCLEOTIDE SEQUENCE [LARGE SCALE GENOMIC DNA]</scope>
    <source>
        <strain evidence="2">SDA103</strain>
    </source>
</reference>
<dbReference type="Proteomes" id="UP000221080">
    <property type="component" value="Chromosome 19"/>
</dbReference>
<gene>
    <name evidence="3" type="primary">rhno1</name>
</gene>
<evidence type="ECO:0000313" key="3">
    <source>
        <dbReference type="RefSeq" id="XP_017349597.1"/>
    </source>
</evidence>
<dbReference type="AlphaFoldDB" id="A0A2D0T3X2"/>
<sequence>MPRATRKRRLLNPHKSQLLFVEQPRSGSRHDYGSQLRSAINPRSFVSEPSRQGVPVPSWVCSQFTSLEDTAVRCRGQRKKKNHLPASSLTTSHSTQVRRSTVCKYPSLLFDTSNSVPPRCRRGLGKESTRSHVGDPPEIRPPQSHSDGTVSPVGRDDTPRPNSLNTRGNNATTSGAKHIGSAAGKPRTPPSSVTARTSTPETSSVLTPPHIQTPEMPRREHPASSSVLSLLFSPNQPRTPPQTENLLVRDTPESEYGLKVTWRRRKKLRRLLTERGQLLDTEVMISNHWPDVV</sequence>
<dbReference type="CTD" id="83695"/>
<dbReference type="RefSeq" id="XP_017349597.1">
    <property type="nucleotide sequence ID" value="XM_017494108.3"/>
</dbReference>
<dbReference type="PANTHER" id="PTHR35541">
    <property type="entry name" value="RAD9, HUS1, RAD1-INTERACTING NUCLEAR ORPHAN PROTEIN 1"/>
    <property type="match status" value="1"/>
</dbReference>
<evidence type="ECO:0000256" key="1">
    <source>
        <dbReference type="SAM" id="MobiDB-lite"/>
    </source>
</evidence>
<feature type="compositionally biased region" description="Polar residues" evidence="1">
    <location>
        <begin position="190"/>
        <end position="206"/>
    </location>
</feature>
<dbReference type="GO" id="GO:0005694">
    <property type="term" value="C:chromosome"/>
    <property type="evidence" value="ECO:0007669"/>
    <property type="project" value="TreeGrafter"/>
</dbReference>
<dbReference type="Pfam" id="PF15319">
    <property type="entry name" value="RHINO"/>
    <property type="match status" value="1"/>
</dbReference>
<dbReference type="KEGG" id="ipu:108279705"/>
<protein>
    <submittedName>
        <fullName evidence="3">RAD9, HUS1, RAD1-interacting nuclear orphan protein 1</fullName>
    </submittedName>
</protein>
<dbReference type="GeneID" id="108279705"/>
<dbReference type="GO" id="GO:0000077">
    <property type="term" value="P:DNA damage checkpoint signaling"/>
    <property type="evidence" value="ECO:0007669"/>
    <property type="project" value="InterPro"/>
</dbReference>